<keyword evidence="6 10" id="KW-0630">Potassium</keyword>
<evidence type="ECO:0000256" key="6">
    <source>
        <dbReference type="ARBA" id="ARBA00022958"/>
    </source>
</evidence>
<keyword evidence="5 10" id="KW-0812">Transmembrane</keyword>
<evidence type="ECO:0000256" key="7">
    <source>
        <dbReference type="ARBA" id="ARBA00022989"/>
    </source>
</evidence>
<dbReference type="InterPro" id="IPR053951">
    <property type="entry name" value="K_trans_N"/>
</dbReference>
<keyword evidence="8 10" id="KW-0406">Ion transport</keyword>
<dbReference type="AlphaFoldDB" id="A0A5B6Z4Y7"/>
<dbReference type="GO" id="GO:0005886">
    <property type="term" value="C:plasma membrane"/>
    <property type="evidence" value="ECO:0007669"/>
    <property type="project" value="UniProtKB-SubCell"/>
</dbReference>
<keyword evidence="3" id="KW-0813">Transport</keyword>
<evidence type="ECO:0000313" key="13">
    <source>
        <dbReference type="EMBL" id="MPA38908.1"/>
    </source>
</evidence>
<feature type="transmembrane region" description="Helical" evidence="10">
    <location>
        <begin position="424"/>
        <end position="443"/>
    </location>
</feature>
<accession>A0A5B6Z4Y7</accession>
<name>A0A5B6Z4Y7_DAVIN</name>
<feature type="transmembrane region" description="Helical" evidence="10">
    <location>
        <begin position="90"/>
        <end position="111"/>
    </location>
</feature>
<dbReference type="Pfam" id="PF22776">
    <property type="entry name" value="K_trans_C"/>
    <property type="match status" value="1"/>
</dbReference>
<dbReference type="PANTHER" id="PTHR30540:SF87">
    <property type="entry name" value="POTASSIUM TRANSPORTER"/>
    <property type="match status" value="1"/>
</dbReference>
<feature type="transmembrane region" description="Helical" evidence="10">
    <location>
        <begin position="50"/>
        <end position="70"/>
    </location>
</feature>
<evidence type="ECO:0000256" key="2">
    <source>
        <dbReference type="ARBA" id="ARBA00008440"/>
    </source>
</evidence>
<evidence type="ECO:0000256" key="4">
    <source>
        <dbReference type="ARBA" id="ARBA00022538"/>
    </source>
</evidence>
<evidence type="ECO:0000256" key="5">
    <source>
        <dbReference type="ARBA" id="ARBA00022692"/>
    </source>
</evidence>
<feature type="transmembrane region" description="Helical" evidence="10">
    <location>
        <begin position="249"/>
        <end position="270"/>
    </location>
</feature>
<organism evidence="13">
    <name type="scientific">Davidia involucrata</name>
    <name type="common">Dove tree</name>
    <dbReference type="NCBI Taxonomy" id="16924"/>
    <lineage>
        <taxon>Eukaryota</taxon>
        <taxon>Viridiplantae</taxon>
        <taxon>Streptophyta</taxon>
        <taxon>Embryophyta</taxon>
        <taxon>Tracheophyta</taxon>
        <taxon>Spermatophyta</taxon>
        <taxon>Magnoliopsida</taxon>
        <taxon>eudicotyledons</taxon>
        <taxon>Gunneridae</taxon>
        <taxon>Pentapetalae</taxon>
        <taxon>asterids</taxon>
        <taxon>Cornales</taxon>
        <taxon>Nyssaceae</taxon>
        <taxon>Davidia</taxon>
    </lineage>
</organism>
<keyword evidence="9 10" id="KW-0472">Membrane</keyword>
<feature type="transmembrane region" description="Helical" evidence="10">
    <location>
        <begin position="224"/>
        <end position="242"/>
    </location>
</feature>
<comment type="subcellular location">
    <subcellularLocation>
        <location evidence="1">Cell membrane</location>
        <topology evidence="1">Multi-pass membrane protein</topology>
    </subcellularLocation>
    <subcellularLocation>
        <location evidence="10">Membrane</location>
        <topology evidence="10">Multi-pass membrane protein</topology>
    </subcellularLocation>
</comment>
<feature type="transmembrane region" description="Helical" evidence="10">
    <location>
        <begin position="449"/>
        <end position="469"/>
    </location>
</feature>
<feature type="domain" description="K+ potassium transporter integral membrane" evidence="11">
    <location>
        <begin position="56"/>
        <end position="540"/>
    </location>
</feature>
<feature type="transmembrane region" description="Helical" evidence="10">
    <location>
        <begin position="367"/>
        <end position="387"/>
    </location>
</feature>
<protein>
    <recommendedName>
        <fullName evidence="10">Potassium transporter</fullName>
    </recommendedName>
</protein>
<evidence type="ECO:0000256" key="9">
    <source>
        <dbReference type="ARBA" id="ARBA00023136"/>
    </source>
</evidence>
<dbReference type="GO" id="GO:0015079">
    <property type="term" value="F:potassium ion transmembrane transporter activity"/>
    <property type="evidence" value="ECO:0007669"/>
    <property type="project" value="UniProtKB-UniRule"/>
</dbReference>
<dbReference type="InterPro" id="IPR053952">
    <property type="entry name" value="K_trans_C"/>
</dbReference>
<evidence type="ECO:0000256" key="3">
    <source>
        <dbReference type="ARBA" id="ARBA00022448"/>
    </source>
</evidence>
<comment type="similarity">
    <text evidence="2 10">Belongs to the HAK/KUP transporter (TC 2.A.72.3) family.</text>
</comment>
<evidence type="ECO:0000259" key="12">
    <source>
        <dbReference type="Pfam" id="PF22776"/>
    </source>
</evidence>
<evidence type="ECO:0000259" key="11">
    <source>
        <dbReference type="Pfam" id="PF02705"/>
    </source>
</evidence>
<dbReference type="PANTHER" id="PTHR30540">
    <property type="entry name" value="OSMOTIC STRESS POTASSIUM TRANSPORTER"/>
    <property type="match status" value="1"/>
</dbReference>
<comment type="function">
    <text evidence="10">Potassium transporter.</text>
</comment>
<dbReference type="EMBL" id="GHES01008349">
    <property type="protein sequence ID" value="MPA38908.1"/>
    <property type="molecule type" value="Transcribed_RNA"/>
</dbReference>
<feature type="domain" description="K+ potassium transporter C-terminal" evidence="12">
    <location>
        <begin position="553"/>
        <end position="750"/>
    </location>
</feature>
<proteinExistence type="inferred from homology"/>
<dbReference type="NCBIfam" id="TIGR00794">
    <property type="entry name" value="kup"/>
    <property type="match status" value="1"/>
</dbReference>
<keyword evidence="7 10" id="KW-1133">Transmembrane helix</keyword>
<dbReference type="Pfam" id="PF02705">
    <property type="entry name" value="K_trans"/>
    <property type="match status" value="1"/>
</dbReference>
<feature type="transmembrane region" description="Helical" evidence="10">
    <location>
        <begin position="296"/>
        <end position="315"/>
    </location>
</feature>
<feature type="transmembrane region" description="Helical" evidence="10">
    <location>
        <begin position="180"/>
        <end position="212"/>
    </location>
</feature>
<keyword evidence="4 10" id="KW-0633">Potassium transport</keyword>
<gene>
    <name evidence="13" type="ORF">Din_008349</name>
</gene>
<feature type="transmembrane region" description="Helical" evidence="10">
    <location>
        <begin position="505"/>
        <end position="522"/>
    </location>
</feature>
<dbReference type="InterPro" id="IPR003855">
    <property type="entry name" value="K+_transporter"/>
</dbReference>
<evidence type="ECO:0000256" key="10">
    <source>
        <dbReference type="RuleBase" id="RU321113"/>
    </source>
</evidence>
<feature type="transmembrane region" description="Helical" evidence="10">
    <location>
        <begin position="476"/>
        <end position="499"/>
    </location>
</feature>
<evidence type="ECO:0000256" key="8">
    <source>
        <dbReference type="ARBA" id="ARBA00023065"/>
    </source>
</evidence>
<sequence>MSSAEVSKEEEISQQLKDKKLSWQKLRRFDSLDIESSKLHHTHRSKGAEWAVILHLAFQSIGIVYGDIGTSPLYVYASTFTNGINHDDDIIGVLSLIFYTITFIPLIKYVFVVLQANDNGDGGTFALYSLICRYAKVGLIPSQHAEDQEVSTFQLELPNNRLRRASKLKSKLENSGFGKFFLLFATMLGTSMVIGDGVLTPCISVLSAVGGIKEATSSMTEDRIVWISIAILICLFMVQRFGTDKVGYSFAPIICIWFLLIAGIGIYNFFKFDPSVVKAINPNYIIDYFRRNKKEAWVSLGGIVLSITGTEALFADVGHFTVRSIQISMCSVTYPALILAYTGQASFLRKHNDYVSDTFFKSIPGPMYWPMFVVAVLAAIIASQAMISGTFSIIQQSLSLGCFPRVKIVHTSAKYEGQVYIPEVNYLLMLACVGVTAGFRTTAKIGNAYGIAVVFVMTLTSSFLVLIMIMIWKTHILVIISYVVVIGSVELVYLSSVLYKFDQGGYLPLGFAMLLMAIMYTWNDVYRRKYYYELDHKISPETVKEIAVDCRIPGLAVFYSELVHGIPPIFKHYLENVPALHSVFVFVSIKSLPISKVPVEERFLFRKVQPNELNVFRCVVRYGYTDVRNINGEESFEKLLVQRLKEFIRDDAMFDGELDDGSVSSDYVNHEDEIEKQMEREIEVLDKAWQAGVVHLVGENEVVAGKGAGIGKRILIDYAYNFLKRNLRQSDKVFDIPHKRMLKVGMTYEL</sequence>
<evidence type="ECO:0000256" key="1">
    <source>
        <dbReference type="ARBA" id="ARBA00004651"/>
    </source>
</evidence>
<feature type="transmembrane region" description="Helical" evidence="10">
    <location>
        <begin position="327"/>
        <end position="347"/>
    </location>
</feature>
<reference evidence="13" key="1">
    <citation type="submission" date="2019-08" db="EMBL/GenBank/DDBJ databases">
        <title>Reference gene set and small RNA set construction with multiple tissues from Davidia involucrata Baill.</title>
        <authorList>
            <person name="Yang H."/>
            <person name="Zhou C."/>
            <person name="Li G."/>
            <person name="Wang J."/>
            <person name="Gao P."/>
            <person name="Wang M."/>
            <person name="Wang R."/>
            <person name="Zhao Y."/>
        </authorList>
    </citation>
    <scope>NUCLEOTIDE SEQUENCE</scope>
    <source>
        <tissue evidence="13">Mixed with DoveR01_LX</tissue>
    </source>
</reference>